<dbReference type="PANTHER" id="PTHR10010:SF46">
    <property type="entry name" value="SODIUM-DEPENDENT PHOSPHATE TRANSPORT PROTEIN 2B"/>
    <property type="match status" value="1"/>
</dbReference>
<feature type="transmembrane region" description="Helical" evidence="6">
    <location>
        <begin position="254"/>
        <end position="277"/>
    </location>
</feature>
<protein>
    <submittedName>
        <fullName evidence="7">Na/Pi cotransporter family protein</fullName>
    </submittedName>
</protein>
<keyword evidence="2" id="KW-1003">Cell membrane</keyword>
<dbReference type="GO" id="GO:0005436">
    <property type="term" value="F:sodium:phosphate symporter activity"/>
    <property type="evidence" value="ECO:0007669"/>
    <property type="project" value="InterPro"/>
</dbReference>
<feature type="transmembrane region" description="Helical" evidence="6">
    <location>
        <begin position="147"/>
        <end position="168"/>
    </location>
</feature>
<comment type="caution">
    <text evidence="7">The sequence shown here is derived from an EMBL/GenBank/DDBJ whole genome shotgun (WGS) entry which is preliminary data.</text>
</comment>
<evidence type="ECO:0000256" key="1">
    <source>
        <dbReference type="ARBA" id="ARBA00004651"/>
    </source>
</evidence>
<keyword evidence="5 6" id="KW-0472">Membrane</keyword>
<name>A0A6N9Q3H8_9BACL</name>
<keyword evidence="8" id="KW-1185">Reference proteome</keyword>
<comment type="subcellular location">
    <subcellularLocation>
        <location evidence="1">Cell membrane</location>
        <topology evidence="1">Multi-pass membrane protein</topology>
    </subcellularLocation>
</comment>
<evidence type="ECO:0000256" key="3">
    <source>
        <dbReference type="ARBA" id="ARBA00022692"/>
    </source>
</evidence>
<feature type="transmembrane region" description="Helical" evidence="6">
    <location>
        <begin position="188"/>
        <end position="218"/>
    </location>
</feature>
<feature type="transmembrane region" description="Helical" evidence="6">
    <location>
        <begin position="109"/>
        <end position="127"/>
    </location>
</feature>
<feature type="transmembrane region" description="Helical" evidence="6">
    <location>
        <begin position="50"/>
        <end position="73"/>
    </location>
</feature>
<dbReference type="Pfam" id="PF02690">
    <property type="entry name" value="Na_Pi_cotrans"/>
    <property type="match status" value="1"/>
</dbReference>
<dbReference type="NCBIfam" id="NF037997">
    <property type="entry name" value="Na_Pi_symport"/>
    <property type="match status" value="1"/>
</dbReference>
<evidence type="ECO:0000313" key="8">
    <source>
        <dbReference type="Proteomes" id="UP000448943"/>
    </source>
</evidence>
<dbReference type="AlphaFoldDB" id="A0A6N9Q3H8"/>
<evidence type="ECO:0000256" key="5">
    <source>
        <dbReference type="ARBA" id="ARBA00023136"/>
    </source>
</evidence>
<dbReference type="GO" id="GO:0005886">
    <property type="term" value="C:plasma membrane"/>
    <property type="evidence" value="ECO:0007669"/>
    <property type="project" value="UniProtKB-SubCell"/>
</dbReference>
<evidence type="ECO:0000256" key="4">
    <source>
        <dbReference type="ARBA" id="ARBA00022989"/>
    </source>
</evidence>
<feature type="transmembrane region" description="Helical" evidence="6">
    <location>
        <begin position="225"/>
        <end position="248"/>
    </location>
</feature>
<evidence type="ECO:0000256" key="2">
    <source>
        <dbReference type="ARBA" id="ARBA00022475"/>
    </source>
</evidence>
<dbReference type="GO" id="GO:0044341">
    <property type="term" value="P:sodium-dependent phosphate transport"/>
    <property type="evidence" value="ECO:0007669"/>
    <property type="project" value="InterPro"/>
</dbReference>
<gene>
    <name evidence="7" type="ORF">ERL59_10305</name>
</gene>
<dbReference type="RefSeq" id="WP_160646160.1">
    <property type="nucleotide sequence ID" value="NZ_SIJB01000024.1"/>
</dbReference>
<feature type="transmembrane region" description="Helical" evidence="6">
    <location>
        <begin position="298"/>
        <end position="316"/>
    </location>
</feature>
<organism evidence="7 8">
    <name type="scientific">Chengkuizengella marina</name>
    <dbReference type="NCBI Taxonomy" id="2507566"/>
    <lineage>
        <taxon>Bacteria</taxon>
        <taxon>Bacillati</taxon>
        <taxon>Bacillota</taxon>
        <taxon>Bacilli</taxon>
        <taxon>Bacillales</taxon>
        <taxon>Paenibacillaceae</taxon>
        <taxon>Chengkuizengella</taxon>
    </lineage>
</organism>
<dbReference type="OrthoDB" id="9763003at2"/>
<reference evidence="7 8" key="1">
    <citation type="submission" date="2019-01" db="EMBL/GenBank/DDBJ databases">
        <title>Chengkuizengella sp. nov., isolated from deep-sea sediment of East Pacific Ocean.</title>
        <authorList>
            <person name="Yang J."/>
            <person name="Lai Q."/>
            <person name="Shao Z."/>
        </authorList>
    </citation>
    <scope>NUCLEOTIDE SEQUENCE [LARGE SCALE GENOMIC DNA]</scope>
    <source>
        <strain evidence="7 8">YPA3-1-1</strain>
    </source>
</reference>
<dbReference type="EMBL" id="SIJB01000024">
    <property type="protein sequence ID" value="NBI29352.1"/>
    <property type="molecule type" value="Genomic_DNA"/>
</dbReference>
<keyword evidence="4 6" id="KW-1133">Transmembrane helix</keyword>
<keyword evidence="3 6" id="KW-0812">Transmembrane</keyword>
<dbReference type="Proteomes" id="UP000448943">
    <property type="component" value="Unassembled WGS sequence"/>
</dbReference>
<dbReference type="PANTHER" id="PTHR10010">
    <property type="entry name" value="SOLUTE CARRIER FAMILY 34 SODIUM PHOSPHATE , MEMBER 2-RELATED"/>
    <property type="match status" value="1"/>
</dbReference>
<proteinExistence type="predicted"/>
<dbReference type="InterPro" id="IPR003841">
    <property type="entry name" value="Na/Pi_transpt"/>
</dbReference>
<accession>A0A6N9Q3H8</accession>
<feature type="transmembrane region" description="Helical" evidence="6">
    <location>
        <begin position="85"/>
        <end position="103"/>
    </location>
</feature>
<evidence type="ECO:0000256" key="6">
    <source>
        <dbReference type="SAM" id="Phobius"/>
    </source>
</evidence>
<evidence type="ECO:0000313" key="7">
    <source>
        <dbReference type="EMBL" id="NBI29352.1"/>
    </source>
</evidence>
<sequence length="321" mass="34976">MINDILLPLFTGLCLFLFGMKIMELALHNWAGSHLKSILERFTRTPLRGMVTGTALTAFLQSSSAITVITIGMVNARIMTFPRTLGIILGTNIGTCITTELIGLNISHLAFPMLIVSFIVWMISWFFKEQQQEKTIFMNTVLMLRYLSLAIIGFSCVLLGVEIMQVMVPALQSRGMFTWFLEQSQQSLLWGIIAGTCITAIIQSSSAMVAITMGLITLDTFSLELGIAIIVGANIGTCVTSMIASIGGSKSGQFVAWSHVILNVGGAILFYPLLSLLASISTSISSNPSEQIAHAQTIYNVVCSIIALPLCYMSFIKRLKN</sequence>